<reference evidence="2" key="1">
    <citation type="submission" date="2016-11" db="UniProtKB">
        <authorList>
            <consortium name="WormBaseParasite"/>
        </authorList>
    </citation>
    <scope>IDENTIFICATION</scope>
</reference>
<organism evidence="1 2">
    <name type="scientific">Heterorhabditis bacteriophora</name>
    <name type="common">Entomopathogenic nematode worm</name>
    <dbReference type="NCBI Taxonomy" id="37862"/>
    <lineage>
        <taxon>Eukaryota</taxon>
        <taxon>Metazoa</taxon>
        <taxon>Ecdysozoa</taxon>
        <taxon>Nematoda</taxon>
        <taxon>Chromadorea</taxon>
        <taxon>Rhabditida</taxon>
        <taxon>Rhabditina</taxon>
        <taxon>Rhabditomorpha</taxon>
        <taxon>Strongyloidea</taxon>
        <taxon>Heterorhabditidae</taxon>
        <taxon>Heterorhabditis</taxon>
    </lineage>
</organism>
<protein>
    <submittedName>
        <fullName evidence="2">Transposase</fullName>
    </submittedName>
</protein>
<evidence type="ECO:0000313" key="2">
    <source>
        <dbReference type="WBParaSite" id="Hba_01866"/>
    </source>
</evidence>
<keyword evidence="1" id="KW-1185">Reference proteome</keyword>
<dbReference type="Proteomes" id="UP000095283">
    <property type="component" value="Unplaced"/>
</dbReference>
<sequence>MKIENKNNKFTLSNVTEVGVLGILKARLNVMLRNKEETFIIKII</sequence>
<dbReference type="AlphaFoldDB" id="A0A1I7WAY7"/>
<name>A0A1I7WAY7_HETBA</name>
<accession>A0A1I7WAY7</accession>
<evidence type="ECO:0000313" key="1">
    <source>
        <dbReference type="Proteomes" id="UP000095283"/>
    </source>
</evidence>
<dbReference type="WBParaSite" id="Hba_01866">
    <property type="protein sequence ID" value="Hba_01866"/>
    <property type="gene ID" value="Hba_01866"/>
</dbReference>
<proteinExistence type="predicted"/>